<dbReference type="HOGENOM" id="CLU_3050281_0_0_1"/>
<protein>
    <submittedName>
        <fullName evidence="1">DEHA2G06424p</fullName>
    </submittedName>
</protein>
<sequence>MNSTIVETLEGVMDKLHYHVLGGLDTLFGFGNLYPIFELNLTQEYNLNNLFFIR</sequence>
<accession>Q6BIZ5</accession>
<reference evidence="1 2" key="1">
    <citation type="journal article" date="2004" name="Nature">
        <title>Genome evolution in yeasts.</title>
        <authorList>
            <consortium name="Genolevures"/>
            <person name="Dujon B."/>
            <person name="Sherman D."/>
            <person name="Fischer G."/>
            <person name="Durrens P."/>
            <person name="Casaregola S."/>
            <person name="Lafontaine I."/>
            <person name="de Montigny J."/>
            <person name="Marck C."/>
            <person name="Neuveglise C."/>
            <person name="Talla E."/>
            <person name="Goffard N."/>
            <person name="Frangeul L."/>
            <person name="Aigle M."/>
            <person name="Anthouard V."/>
            <person name="Babour A."/>
            <person name="Barbe V."/>
            <person name="Barnay S."/>
            <person name="Blanchin S."/>
            <person name="Beckerich J.M."/>
            <person name="Beyne E."/>
            <person name="Bleykasten C."/>
            <person name="Boisrame A."/>
            <person name="Boyer J."/>
            <person name="Cattolico L."/>
            <person name="Confanioleri F."/>
            <person name="de Daruvar A."/>
            <person name="Despons L."/>
            <person name="Fabre E."/>
            <person name="Fairhead C."/>
            <person name="Ferry-Dumazet H."/>
            <person name="Groppi A."/>
            <person name="Hantraye F."/>
            <person name="Hennequin C."/>
            <person name="Jauniaux N."/>
            <person name="Joyet P."/>
            <person name="Kachouri R."/>
            <person name="Kerrest A."/>
            <person name="Koszul R."/>
            <person name="Lemaire M."/>
            <person name="Lesur I."/>
            <person name="Ma L."/>
            <person name="Muller H."/>
            <person name="Nicaud J.M."/>
            <person name="Nikolski M."/>
            <person name="Oztas S."/>
            <person name="Ozier-Kalogeropoulos O."/>
            <person name="Pellenz S."/>
            <person name="Potier S."/>
            <person name="Richard G.F."/>
            <person name="Straub M.L."/>
            <person name="Suleau A."/>
            <person name="Swennene D."/>
            <person name="Tekaia F."/>
            <person name="Wesolowski-Louvel M."/>
            <person name="Westhof E."/>
            <person name="Wirth B."/>
            <person name="Zeniou-Meyer M."/>
            <person name="Zivanovic I."/>
            <person name="Bolotin-Fukuhara M."/>
            <person name="Thierry A."/>
            <person name="Bouchier C."/>
            <person name="Caudron B."/>
            <person name="Scarpelli C."/>
            <person name="Gaillardin C."/>
            <person name="Weissenbach J."/>
            <person name="Wincker P."/>
            <person name="Souciet J.L."/>
        </authorList>
    </citation>
    <scope>NUCLEOTIDE SEQUENCE [LARGE SCALE GENOMIC DNA]</scope>
    <source>
        <strain evidence="2">ATCC 36239 / CBS 767 / BCRC 21394 / JCM 1990 / NBRC 0083 / IGC 2968</strain>
    </source>
</reference>
<dbReference type="VEuPathDB" id="FungiDB:DEHA2G06424g"/>
<evidence type="ECO:0000313" key="1">
    <source>
        <dbReference type="EMBL" id="CAG90287.2"/>
    </source>
</evidence>
<gene>
    <name evidence="1" type="ordered locus">DEHA2G06424g</name>
</gene>
<dbReference type="InParanoid" id="Q6BIZ5"/>
<dbReference type="AlphaFoldDB" id="Q6BIZ5"/>
<organism evidence="1 2">
    <name type="scientific">Debaryomyces hansenii (strain ATCC 36239 / CBS 767 / BCRC 21394 / JCM 1990 / NBRC 0083 / IGC 2968)</name>
    <name type="common">Yeast</name>
    <name type="synonym">Torulaspora hansenii</name>
    <dbReference type="NCBI Taxonomy" id="284592"/>
    <lineage>
        <taxon>Eukaryota</taxon>
        <taxon>Fungi</taxon>
        <taxon>Dikarya</taxon>
        <taxon>Ascomycota</taxon>
        <taxon>Saccharomycotina</taxon>
        <taxon>Pichiomycetes</taxon>
        <taxon>Debaryomycetaceae</taxon>
        <taxon>Debaryomyces</taxon>
    </lineage>
</organism>
<evidence type="ECO:0000313" key="2">
    <source>
        <dbReference type="Proteomes" id="UP000000599"/>
    </source>
</evidence>
<dbReference type="EMBL" id="CR382139">
    <property type="protein sequence ID" value="CAG90287.2"/>
    <property type="molecule type" value="Genomic_DNA"/>
</dbReference>
<name>Q6BIZ5_DEBHA</name>
<dbReference type="Proteomes" id="UP000000599">
    <property type="component" value="Chromosome G"/>
</dbReference>
<dbReference type="KEGG" id="dha:DEHA2G06424g"/>
<keyword evidence="2" id="KW-1185">Reference proteome</keyword>
<proteinExistence type="predicted"/>
<dbReference type="GeneID" id="2904705"/>
<dbReference type="RefSeq" id="XP_461826.2">
    <property type="nucleotide sequence ID" value="XM_461826.1"/>
</dbReference>